<evidence type="ECO:0000313" key="2">
    <source>
        <dbReference type="Proteomes" id="UP000185924"/>
    </source>
</evidence>
<dbReference type="Proteomes" id="UP000185924">
    <property type="component" value="Unassembled WGS sequence"/>
</dbReference>
<dbReference type="PROSITE" id="PS51257">
    <property type="entry name" value="PROKAR_LIPOPROTEIN"/>
    <property type="match status" value="1"/>
</dbReference>
<evidence type="ECO:0000313" key="1">
    <source>
        <dbReference type="EMBL" id="SIR08468.1"/>
    </source>
</evidence>
<evidence type="ECO:0008006" key="3">
    <source>
        <dbReference type="Google" id="ProtNLM"/>
    </source>
</evidence>
<dbReference type="InterPro" id="IPR025345">
    <property type="entry name" value="DUF4249"/>
</dbReference>
<name>A0A1N6Y1M2_9BACT</name>
<sequence length="286" mass="31991">MLKELPRICCLLSLLPLLLGCERVLPLDMPDPAPRLVLNSMFQPDSLWQVELTASQGITSSQEYEGVQYATVQVLQGDRLVETLTHTGNGIYRSRQAYPAAYTHYRIIASAPGYPTAEGAGHAPDKPKTDGVQARMIASPDNPGGAAVSLSLQLEDRPGQANYYYIRGYSRAIDASGRPYLEPVSLTSRSSLFEFSLGSRWFFSDKLFDGITRQLDLYYNTYPGQEVQVEIAQLSADYYQYAQTLYKQSYKDNILTQPVGVHGNIKNGFGIFAGYHVQTYRFKTRE</sequence>
<dbReference type="AlphaFoldDB" id="A0A1N6Y1M2"/>
<protein>
    <recommendedName>
        <fullName evidence="3">DUF4249 domain-containing protein</fullName>
    </recommendedName>
</protein>
<dbReference type="RefSeq" id="WP_076422150.1">
    <property type="nucleotide sequence ID" value="NZ_FTNM01000003.1"/>
</dbReference>
<accession>A0A1N6Y1M2</accession>
<proteinExistence type="predicted"/>
<keyword evidence="2" id="KW-1185">Reference proteome</keyword>
<dbReference type="OrthoDB" id="878431at2"/>
<gene>
    <name evidence="1" type="ORF">SAMN05421545_2205</name>
</gene>
<dbReference type="EMBL" id="FTNM01000003">
    <property type="protein sequence ID" value="SIR08468.1"/>
    <property type="molecule type" value="Genomic_DNA"/>
</dbReference>
<dbReference type="STRING" id="1077936.SAMN05421545_2205"/>
<reference evidence="2" key="1">
    <citation type="submission" date="2017-01" db="EMBL/GenBank/DDBJ databases">
        <authorList>
            <person name="Varghese N."/>
            <person name="Submissions S."/>
        </authorList>
    </citation>
    <scope>NUCLEOTIDE SEQUENCE [LARGE SCALE GENOMIC DNA]</scope>
    <source>
        <strain evidence="2">DM9</strain>
    </source>
</reference>
<organism evidence="1 2">
    <name type="scientific">Pontibacter lucknowensis</name>
    <dbReference type="NCBI Taxonomy" id="1077936"/>
    <lineage>
        <taxon>Bacteria</taxon>
        <taxon>Pseudomonadati</taxon>
        <taxon>Bacteroidota</taxon>
        <taxon>Cytophagia</taxon>
        <taxon>Cytophagales</taxon>
        <taxon>Hymenobacteraceae</taxon>
        <taxon>Pontibacter</taxon>
    </lineage>
</organism>
<dbReference type="Pfam" id="PF14054">
    <property type="entry name" value="DUF4249"/>
    <property type="match status" value="1"/>
</dbReference>